<feature type="coiled-coil region" evidence="1">
    <location>
        <begin position="266"/>
        <end position="293"/>
    </location>
</feature>
<reference evidence="4 5" key="2">
    <citation type="submission" date="2024-05" db="EMBL/GenBank/DDBJ databases">
        <authorList>
            <person name="Chen Y."/>
            <person name="Shah S."/>
            <person name="Dougan E. K."/>
            <person name="Thang M."/>
            <person name="Chan C."/>
        </authorList>
    </citation>
    <scope>NUCLEOTIDE SEQUENCE [LARGE SCALE GENOMIC DNA]</scope>
</reference>
<feature type="coiled-coil region" evidence="1">
    <location>
        <begin position="90"/>
        <end position="172"/>
    </location>
</feature>
<dbReference type="Proteomes" id="UP001152797">
    <property type="component" value="Unassembled WGS sequence"/>
</dbReference>
<evidence type="ECO:0000256" key="1">
    <source>
        <dbReference type="SAM" id="Coils"/>
    </source>
</evidence>
<accession>A0A9P1DEG5</accession>
<dbReference type="EMBL" id="CAMXCT020004212">
    <property type="protein sequence ID" value="CAL1161521.1"/>
    <property type="molecule type" value="Genomic_DNA"/>
</dbReference>
<name>A0A9P1DEG5_9DINO</name>
<sequence length="332" mass="39017">MERHLLPLLYILPWAYTFCAAFRIEDHLEEMGMQELLDLRYSLLQSHFLRSRRSVDNWSQNDEKTFALEEVRKAWYIHEIKERLDLGDVKEDLLSQLSSLQQQCPDAEEIQSQLSDLWEEVGRWVKADDLRLAMEREQKSIHNEEARMNLDVEATKQKIKDLEGQSANATKVFNKDQESRLFEIVNVAQRLQELKKLISNAVHSDDVRELQEQFDPLQKAYKDLTKDLSDSQLQQAFHVVDLRKQIEAVKKNLSKEHIDNELKSRTQMAESRYNALKRQLETAKKEIDLSAMEKQIMSVWEKSLHDLPDMAELRNASQLKEAQAQPFPRAWG</sequence>
<dbReference type="EMBL" id="CAMXCT030004212">
    <property type="protein sequence ID" value="CAL4795458.1"/>
    <property type="molecule type" value="Genomic_DNA"/>
</dbReference>
<dbReference type="EMBL" id="CAMXCT010004212">
    <property type="protein sequence ID" value="CAI4008146.1"/>
    <property type="molecule type" value="Genomic_DNA"/>
</dbReference>
<comment type="caution">
    <text evidence="3">The sequence shown here is derived from an EMBL/GenBank/DDBJ whole genome shotgun (WGS) entry which is preliminary data.</text>
</comment>
<keyword evidence="5" id="KW-1185">Reference proteome</keyword>
<evidence type="ECO:0000256" key="2">
    <source>
        <dbReference type="SAM" id="SignalP"/>
    </source>
</evidence>
<evidence type="ECO:0000313" key="3">
    <source>
        <dbReference type="EMBL" id="CAI4008146.1"/>
    </source>
</evidence>
<proteinExistence type="predicted"/>
<keyword evidence="1" id="KW-0175">Coiled coil</keyword>
<evidence type="ECO:0000313" key="5">
    <source>
        <dbReference type="Proteomes" id="UP001152797"/>
    </source>
</evidence>
<keyword evidence="2" id="KW-0732">Signal</keyword>
<reference evidence="3" key="1">
    <citation type="submission" date="2022-10" db="EMBL/GenBank/DDBJ databases">
        <authorList>
            <person name="Chen Y."/>
            <person name="Dougan E. K."/>
            <person name="Chan C."/>
            <person name="Rhodes N."/>
            <person name="Thang M."/>
        </authorList>
    </citation>
    <scope>NUCLEOTIDE SEQUENCE</scope>
</reference>
<feature type="signal peptide" evidence="2">
    <location>
        <begin position="1"/>
        <end position="21"/>
    </location>
</feature>
<feature type="chain" id="PRO_5043271353" evidence="2">
    <location>
        <begin position="22"/>
        <end position="332"/>
    </location>
</feature>
<organism evidence="3">
    <name type="scientific">Cladocopium goreaui</name>
    <dbReference type="NCBI Taxonomy" id="2562237"/>
    <lineage>
        <taxon>Eukaryota</taxon>
        <taxon>Sar</taxon>
        <taxon>Alveolata</taxon>
        <taxon>Dinophyceae</taxon>
        <taxon>Suessiales</taxon>
        <taxon>Symbiodiniaceae</taxon>
        <taxon>Cladocopium</taxon>
    </lineage>
</organism>
<gene>
    <name evidence="3" type="ORF">C1SCF055_LOCUS33616</name>
</gene>
<protein>
    <submittedName>
        <fullName evidence="3">Uncharacterized protein</fullName>
    </submittedName>
</protein>
<dbReference type="AlphaFoldDB" id="A0A9P1DEG5"/>
<evidence type="ECO:0000313" key="4">
    <source>
        <dbReference type="EMBL" id="CAL4795458.1"/>
    </source>
</evidence>